<dbReference type="Gene3D" id="1.25.10.10">
    <property type="entry name" value="Leucine-rich Repeat Variant"/>
    <property type="match status" value="1"/>
</dbReference>
<sequence length="592" mass="66715">MGLGTKKRWRIPRRSKSKSKAKKESDDDDAFPTSSESSDEDPSVLEEKALPASMSDVEDSDSDDDLYLDNDIDKSLDKIADLPKPPPTIPASDFGDPGNNVKGTNSNTKNDENHDIHIIVHSKQQSDHNLYNIVRSNQQRDIIDDDDFSDSDSDDEEFSNYEEDMERHRQETRSSPFMSDVLHKIEEESHDDIDRRNSEDSKGQSNEEQSKSPNNDNTDEAGPPQNPKQADKTAKKQKHKTAKKRVYKDRAGNPLILPSHRELSKELCKIVATDHYSGAEFLRALERLAEWAHTQDTNLLKHFLTYGGVVKVVDFLREQIEDPRCEGEFLMECIHKACDVICNVCFVGKFGINEDIAVVNATVVVKYEGIETLLMASNEYNEANKDHPLALKAAEGVWNAIMNVYCNAETAMTKKLSMLVLDAGLQMLARIGSVDHPVAAETIANVFNTFYRITYHGYVTNEEFQKLDILTHCLDVFKRDVTSSDGDEELLEEAISFFYGCHEKTLFGKSSDYERVLPLCVMGLREFAYDNANIREWATKLLDGACSNIQKKETIMMAEGAIEALAPLLTAKDVDTAEKDEVRKLIRKIIAA</sequence>
<feature type="compositionally biased region" description="Basic residues" evidence="1">
    <location>
        <begin position="235"/>
        <end position="247"/>
    </location>
</feature>
<feature type="region of interest" description="Disordered" evidence="1">
    <location>
        <begin position="134"/>
        <end position="251"/>
    </location>
</feature>
<evidence type="ECO:0000313" key="2">
    <source>
        <dbReference type="EMBL" id="VEU36431.1"/>
    </source>
</evidence>
<accession>A0A448Z312</accession>
<feature type="compositionally biased region" description="Acidic residues" evidence="1">
    <location>
        <begin position="143"/>
        <end position="164"/>
    </location>
</feature>
<proteinExistence type="predicted"/>
<feature type="compositionally biased region" description="Basic residues" evidence="1">
    <location>
        <begin position="1"/>
        <end position="21"/>
    </location>
</feature>
<reference evidence="2 3" key="1">
    <citation type="submission" date="2019-01" db="EMBL/GenBank/DDBJ databases">
        <authorList>
            <person name="Ferrante I. M."/>
        </authorList>
    </citation>
    <scope>NUCLEOTIDE SEQUENCE [LARGE SCALE GENOMIC DNA]</scope>
    <source>
        <strain evidence="2 3">B856</strain>
    </source>
</reference>
<evidence type="ECO:0000256" key="1">
    <source>
        <dbReference type="SAM" id="MobiDB-lite"/>
    </source>
</evidence>
<feature type="compositionally biased region" description="Polar residues" evidence="1">
    <location>
        <begin position="203"/>
        <end position="216"/>
    </location>
</feature>
<dbReference type="EMBL" id="CAACVS010000089">
    <property type="protein sequence ID" value="VEU36431.1"/>
    <property type="molecule type" value="Genomic_DNA"/>
</dbReference>
<dbReference type="Proteomes" id="UP000291116">
    <property type="component" value="Unassembled WGS sequence"/>
</dbReference>
<feature type="region of interest" description="Disordered" evidence="1">
    <location>
        <begin position="1"/>
        <end position="112"/>
    </location>
</feature>
<dbReference type="InterPro" id="IPR016024">
    <property type="entry name" value="ARM-type_fold"/>
</dbReference>
<dbReference type="OrthoDB" id="53260at2759"/>
<protein>
    <submittedName>
        <fullName evidence="2">Uncharacterized protein</fullName>
    </submittedName>
</protein>
<dbReference type="InterPro" id="IPR011989">
    <property type="entry name" value="ARM-like"/>
</dbReference>
<gene>
    <name evidence="2" type="ORF">PSNMU_V1.4_AUG-EV-PASAV3_0031870</name>
</gene>
<feature type="compositionally biased region" description="Basic and acidic residues" evidence="1">
    <location>
        <begin position="181"/>
        <end position="202"/>
    </location>
</feature>
<feature type="compositionally biased region" description="Acidic residues" evidence="1">
    <location>
        <begin position="56"/>
        <end position="70"/>
    </location>
</feature>
<name>A0A448Z312_9STRA</name>
<evidence type="ECO:0000313" key="3">
    <source>
        <dbReference type="Proteomes" id="UP000291116"/>
    </source>
</evidence>
<feature type="compositionally biased region" description="Basic and acidic residues" evidence="1">
    <location>
        <begin position="71"/>
        <end position="81"/>
    </location>
</feature>
<organism evidence="2 3">
    <name type="scientific">Pseudo-nitzschia multistriata</name>
    <dbReference type="NCBI Taxonomy" id="183589"/>
    <lineage>
        <taxon>Eukaryota</taxon>
        <taxon>Sar</taxon>
        <taxon>Stramenopiles</taxon>
        <taxon>Ochrophyta</taxon>
        <taxon>Bacillariophyta</taxon>
        <taxon>Bacillariophyceae</taxon>
        <taxon>Bacillariophycidae</taxon>
        <taxon>Bacillariales</taxon>
        <taxon>Bacillariaceae</taxon>
        <taxon>Pseudo-nitzschia</taxon>
    </lineage>
</organism>
<dbReference type="AlphaFoldDB" id="A0A448Z312"/>
<keyword evidence="3" id="KW-1185">Reference proteome</keyword>
<dbReference type="SUPFAM" id="SSF48371">
    <property type="entry name" value="ARM repeat"/>
    <property type="match status" value="1"/>
</dbReference>